<dbReference type="AlphaFoldDB" id="Q8TP86"/>
<feature type="transmembrane region" description="Helical" evidence="1">
    <location>
        <begin position="63"/>
        <end position="83"/>
    </location>
</feature>
<accession>Q8TP86</accession>
<keyword evidence="3" id="KW-1185">Reference proteome</keyword>
<dbReference type="InParanoid" id="Q8TP86"/>
<feature type="transmembrane region" description="Helical" evidence="1">
    <location>
        <begin position="31"/>
        <end position="51"/>
    </location>
</feature>
<keyword evidence="1" id="KW-0812">Transmembrane</keyword>
<dbReference type="Gene3D" id="1.20.1740.10">
    <property type="entry name" value="Amino acid/polyamine transporter I"/>
    <property type="match status" value="1"/>
</dbReference>
<protein>
    <recommendedName>
        <fullName evidence="4">Transmembrane protein</fullName>
    </recommendedName>
</protein>
<dbReference type="EMBL" id="AE010299">
    <property type="protein sequence ID" value="AAM05433.1"/>
    <property type="molecule type" value="Genomic_DNA"/>
</dbReference>
<name>Q8TP86_METAC</name>
<dbReference type="KEGG" id="mac:MA_2030"/>
<dbReference type="OrthoDB" id="43026at2157"/>
<evidence type="ECO:0000256" key="1">
    <source>
        <dbReference type="SAM" id="Phobius"/>
    </source>
</evidence>
<organism evidence="2 3">
    <name type="scientific">Methanosarcina acetivorans (strain ATCC 35395 / DSM 2834 / JCM 12185 / C2A)</name>
    <dbReference type="NCBI Taxonomy" id="188937"/>
    <lineage>
        <taxon>Archaea</taxon>
        <taxon>Methanobacteriati</taxon>
        <taxon>Methanobacteriota</taxon>
        <taxon>Stenosarchaea group</taxon>
        <taxon>Methanomicrobia</taxon>
        <taxon>Methanosarcinales</taxon>
        <taxon>Methanosarcinaceae</taxon>
        <taxon>Methanosarcina</taxon>
    </lineage>
</organism>
<keyword evidence="1" id="KW-0472">Membrane</keyword>
<dbReference type="STRING" id="188937.MA_2030"/>
<proteinExistence type="predicted"/>
<dbReference type="HOGENOM" id="CLU_1536651_0_0_2"/>
<dbReference type="EnsemblBacteria" id="AAM05433">
    <property type="protein sequence ID" value="AAM05433"/>
    <property type="gene ID" value="MA_2030"/>
</dbReference>
<feature type="transmembrane region" description="Helical" evidence="1">
    <location>
        <begin position="126"/>
        <end position="148"/>
    </location>
</feature>
<keyword evidence="1" id="KW-1133">Transmembrane helix</keyword>
<dbReference type="RefSeq" id="WP_011022023.1">
    <property type="nucleotide sequence ID" value="NC_003552.1"/>
</dbReference>
<feature type="transmembrane region" description="Helical" evidence="1">
    <location>
        <begin position="154"/>
        <end position="172"/>
    </location>
</feature>
<dbReference type="Proteomes" id="UP000002487">
    <property type="component" value="Chromosome"/>
</dbReference>
<evidence type="ECO:0000313" key="3">
    <source>
        <dbReference type="Proteomes" id="UP000002487"/>
    </source>
</evidence>
<sequence length="174" mass="19622">MECCSLDFLGWENLSFCFGELRDPERNIPRLYWLSFVPVAAIYVLLTLISVGASTTGVSLKGAAGLSSLVLFIPGGSFLIWIIMDYNSSACSKCMFRELYCKPPDLCWRQDRCFSRTIRKVSKRHVPLPSLVALYVLSVPIITGCYLLKVPITAMMLLVNHNFIFLCSFVIITY</sequence>
<gene>
    <name evidence="2" type="ordered locus">MA_2030</name>
</gene>
<dbReference type="GeneID" id="1473919"/>
<evidence type="ECO:0000313" key="2">
    <source>
        <dbReference type="EMBL" id="AAM05433.1"/>
    </source>
</evidence>
<dbReference type="PhylomeDB" id="Q8TP86"/>
<evidence type="ECO:0008006" key="4">
    <source>
        <dbReference type="Google" id="ProtNLM"/>
    </source>
</evidence>
<reference evidence="2 3" key="1">
    <citation type="journal article" date="2002" name="Genome Res.">
        <title>The genome of Methanosarcina acetivorans reveals extensive metabolic and physiological diversity.</title>
        <authorList>
            <person name="Galagan J.E."/>
            <person name="Nusbaum C."/>
            <person name="Roy A."/>
            <person name="Endrizzi M.G."/>
            <person name="Macdonald P."/>
            <person name="FitzHugh W."/>
            <person name="Calvo S."/>
            <person name="Engels R."/>
            <person name="Smirnov S."/>
            <person name="Atnoor D."/>
            <person name="Brown A."/>
            <person name="Allen N."/>
            <person name="Naylor J."/>
            <person name="Stange-Thomann N."/>
            <person name="DeArellano K."/>
            <person name="Johnson R."/>
            <person name="Linton L."/>
            <person name="McEwan P."/>
            <person name="McKernan K."/>
            <person name="Talamas J."/>
            <person name="Tirrell A."/>
            <person name="Ye W."/>
            <person name="Zimmer A."/>
            <person name="Barber R.D."/>
            <person name="Cann I."/>
            <person name="Graham D.E."/>
            <person name="Grahame D.A."/>
            <person name="Guss A."/>
            <person name="Hedderich R."/>
            <person name="Ingram-Smith C."/>
            <person name="Kuettner C.H."/>
            <person name="Krzycki J.A."/>
            <person name="Leigh J.A."/>
            <person name="Li W."/>
            <person name="Liu J."/>
            <person name="Mukhopadhyay B."/>
            <person name="Reeve J.N."/>
            <person name="Smith K."/>
            <person name="Springer T.A."/>
            <person name="Umayam L.A."/>
            <person name="White O."/>
            <person name="White R.H."/>
            <person name="de Macario E.C."/>
            <person name="Ferry J.G."/>
            <person name="Jarrell K.F."/>
            <person name="Jing H."/>
            <person name="Macario A.J.L."/>
            <person name="Paulsen I."/>
            <person name="Pritchett M."/>
            <person name="Sowers K.R."/>
            <person name="Swanson R.V."/>
            <person name="Zinder S.H."/>
            <person name="Lander E."/>
            <person name="Metcalf W.W."/>
            <person name="Birren B."/>
        </authorList>
    </citation>
    <scope>NUCLEOTIDE SEQUENCE [LARGE SCALE GENOMIC DNA]</scope>
    <source>
        <strain evidence="3">ATCC 35395 / DSM 2834 / JCM 12185 / C2A</strain>
    </source>
</reference>